<dbReference type="OrthoDB" id="5371818at2759"/>
<name>A0A2C5YUB6_9HYPO</name>
<evidence type="ECO:0000256" key="1">
    <source>
        <dbReference type="ARBA" id="ARBA00010363"/>
    </source>
</evidence>
<evidence type="ECO:0000259" key="2">
    <source>
        <dbReference type="PROSITE" id="PS51819"/>
    </source>
</evidence>
<dbReference type="InterPro" id="IPR004360">
    <property type="entry name" value="Glyas_Fos-R_dOase_dom"/>
</dbReference>
<gene>
    <name evidence="3" type="ORF">CDD82_6730</name>
</gene>
<dbReference type="Gene3D" id="3.10.180.10">
    <property type="entry name" value="2,3-Dihydroxybiphenyl 1,2-Dioxygenase, domain 1"/>
    <property type="match status" value="1"/>
</dbReference>
<organism evidence="3 4">
    <name type="scientific">Ophiocordyceps australis</name>
    <dbReference type="NCBI Taxonomy" id="1399860"/>
    <lineage>
        <taxon>Eukaryota</taxon>
        <taxon>Fungi</taxon>
        <taxon>Dikarya</taxon>
        <taxon>Ascomycota</taxon>
        <taxon>Pezizomycotina</taxon>
        <taxon>Sordariomycetes</taxon>
        <taxon>Hypocreomycetidae</taxon>
        <taxon>Hypocreales</taxon>
        <taxon>Ophiocordycipitaceae</taxon>
        <taxon>Ophiocordyceps</taxon>
    </lineage>
</organism>
<feature type="domain" description="VOC" evidence="2">
    <location>
        <begin position="13"/>
        <end position="169"/>
    </location>
</feature>
<dbReference type="Proteomes" id="UP000224854">
    <property type="component" value="Unassembled WGS sequence"/>
</dbReference>
<dbReference type="Pfam" id="PF00903">
    <property type="entry name" value="Glyoxalase"/>
    <property type="match status" value="1"/>
</dbReference>
<dbReference type="AlphaFoldDB" id="A0A2C5YUB6"/>
<dbReference type="InterPro" id="IPR029068">
    <property type="entry name" value="Glyas_Bleomycin-R_OHBP_Dase"/>
</dbReference>
<comment type="similarity">
    <text evidence="1">Belongs to the glyoxalase I family.</text>
</comment>
<comment type="caution">
    <text evidence="3">The sequence shown here is derived from an EMBL/GenBank/DDBJ whole genome shotgun (WGS) entry which is preliminary data.</text>
</comment>
<reference evidence="3 4" key="1">
    <citation type="submission" date="2017-06" db="EMBL/GenBank/DDBJ databases">
        <title>Ant-infecting Ophiocordyceps genomes reveal a high diversity of potential behavioral manipulation genes and a possible major role for enterotoxins.</title>
        <authorList>
            <person name="De Bekker C."/>
            <person name="Evans H.C."/>
            <person name="Brachmann A."/>
            <person name="Hughes D.P."/>
        </authorList>
    </citation>
    <scope>NUCLEOTIDE SEQUENCE [LARGE SCALE GENOMIC DNA]</scope>
    <source>
        <strain evidence="3 4">1348a</strain>
    </source>
</reference>
<accession>A0A2C5YUB6</accession>
<protein>
    <recommendedName>
        <fullName evidence="2">VOC domain-containing protein</fullName>
    </recommendedName>
</protein>
<dbReference type="InterPro" id="IPR050383">
    <property type="entry name" value="GlyoxalaseI/FosfomycinResist"/>
</dbReference>
<dbReference type="InterPro" id="IPR037523">
    <property type="entry name" value="VOC_core"/>
</dbReference>
<dbReference type="EMBL" id="NJEU01000717">
    <property type="protein sequence ID" value="PHH71120.1"/>
    <property type="molecule type" value="Genomic_DNA"/>
</dbReference>
<proteinExistence type="inferred from homology"/>
<keyword evidence="4" id="KW-1185">Reference proteome</keyword>
<dbReference type="SUPFAM" id="SSF54593">
    <property type="entry name" value="Glyoxalase/Bleomycin resistance protein/Dihydroxybiphenyl dioxygenase"/>
    <property type="match status" value="1"/>
</dbReference>
<sequence>MKQGTTPLAPVQDFDHLVLTCSDIAATSAWYARYLGMTPTTFTPPPLQNTPEAGLSFAESRSSCSIAKPSPSHRESSTRHALIFGNRKLNLHQYGREHSPRAAQPLPGTVDVCFLLAPDTDMAAVERGFRDAGIHVLEGGVVRRTGARGELKSVYVRDPDGNLIELSQYVNDVE</sequence>
<evidence type="ECO:0000313" key="3">
    <source>
        <dbReference type="EMBL" id="PHH71120.1"/>
    </source>
</evidence>
<dbReference type="PANTHER" id="PTHR21366">
    <property type="entry name" value="GLYOXALASE FAMILY PROTEIN"/>
    <property type="match status" value="1"/>
</dbReference>
<dbReference type="PANTHER" id="PTHR21366:SF14">
    <property type="entry name" value="GLYOXALASE DOMAIN-CONTAINING PROTEIN 5"/>
    <property type="match status" value="1"/>
</dbReference>
<dbReference type="PROSITE" id="PS51819">
    <property type="entry name" value="VOC"/>
    <property type="match status" value="1"/>
</dbReference>
<evidence type="ECO:0000313" key="4">
    <source>
        <dbReference type="Proteomes" id="UP000224854"/>
    </source>
</evidence>